<evidence type="ECO:0000256" key="2">
    <source>
        <dbReference type="SAM" id="SignalP"/>
    </source>
</evidence>
<name>B6BGW3_SULGG</name>
<comment type="caution">
    <text evidence="3">The sequence shown here is derived from an EMBL/GenBank/DDBJ whole genome shotgun (WGS) entry which is preliminary data.</text>
</comment>
<dbReference type="PATRIC" id="fig|929558.5.peg.1215"/>
<evidence type="ECO:0000313" key="3">
    <source>
        <dbReference type="EMBL" id="EHP29747.1"/>
    </source>
</evidence>
<feature type="signal peptide" evidence="2">
    <location>
        <begin position="1"/>
        <end position="21"/>
    </location>
</feature>
<dbReference type="EMBL" id="AFRZ01000001">
    <property type="protein sequence ID" value="EHP29747.1"/>
    <property type="molecule type" value="Genomic_DNA"/>
</dbReference>
<dbReference type="eggNOG" id="ENOG502Z9YV">
    <property type="taxonomic scope" value="Bacteria"/>
</dbReference>
<evidence type="ECO:0000256" key="1">
    <source>
        <dbReference type="SAM" id="Coils"/>
    </source>
</evidence>
<dbReference type="InterPro" id="IPR021803">
    <property type="entry name" value="DUF3373"/>
</dbReference>
<evidence type="ECO:0000313" key="4">
    <source>
        <dbReference type="Proteomes" id="UP000006431"/>
    </source>
</evidence>
<evidence type="ECO:0008006" key="5">
    <source>
        <dbReference type="Google" id="ProtNLM"/>
    </source>
</evidence>
<sequence length="493" mass="54061">MKKIIALSTVAFLSTALYANADMQSQIDELTKKVQTLEKKQTKNTEKISSVNALAAKDNLKFDVDFRTSYDNIQYETVGKKKYSNDALYSNRLWLGMGYAPVDTMIFKGQLSFNKAFGASYAQRGTGHGFDTFDWVINENLTDDTLKVREAYWLWTPTVGGFPTTLSVGRRPATNGYLINLRDDDKAKSPMGHVINMEFDGASASVQLDKYVSGMYVKLCLGRGLTNAASWASSATYYAGGGGAVSPNYAEVSGALDNVDMLGVIFKPYDNGQYSLMTKYYRGFNVPGMVNNPSYVPPAAPTAAVPAMLMKSLGEMDGAAISGKIDGIGNEINDFLDSTVIFASFAWSQTRPDSTNAADAMLGSTEQKSGTSYWIGTQMPNMTGGKFGLEYNHGSKYWRPFTYGEDTMVGSKMATRGSAYEAYWTQPIIDDVFSMQIRYTYLDYDYSGSNGFFGNGGAPIDLSSSTEVAAAALQGSDPVKTAQDIRVYFRYRY</sequence>
<feature type="chain" id="PRO_5002842971" description="DUF3373 domain-containing protein" evidence="2">
    <location>
        <begin position="22"/>
        <end position="493"/>
    </location>
</feature>
<organism evidence="3 4">
    <name type="scientific">Sulfurimonas gotlandica (strain DSM 19862 / JCM 16533 / GD1)</name>
    <dbReference type="NCBI Taxonomy" id="929558"/>
    <lineage>
        <taxon>Bacteria</taxon>
        <taxon>Pseudomonadati</taxon>
        <taxon>Campylobacterota</taxon>
        <taxon>Epsilonproteobacteria</taxon>
        <taxon>Campylobacterales</taxon>
        <taxon>Sulfurimonadaceae</taxon>
        <taxon>Sulfurimonas</taxon>
    </lineage>
</organism>
<dbReference type="RefSeq" id="WP_008336898.1">
    <property type="nucleotide sequence ID" value="NZ_AFRZ01000001.1"/>
</dbReference>
<keyword evidence="2" id="KW-0732">Signal</keyword>
<keyword evidence="4" id="KW-1185">Reference proteome</keyword>
<proteinExistence type="predicted"/>
<dbReference type="HOGENOM" id="CLU_505929_0_0_7"/>
<dbReference type="Pfam" id="PF11853">
    <property type="entry name" value="DUF3373"/>
    <property type="match status" value="1"/>
</dbReference>
<accession>H1FZD3</accession>
<reference evidence="3 4" key="1">
    <citation type="journal article" date="2012" name="Proc. Natl. Acad. Sci. U.S.A.">
        <title>Genome and physiology of a model Epsilonproteobacterium responsible for sulfide detoxification in marine oxygen depletion zones.</title>
        <authorList>
            <person name="Grote J."/>
            <person name="Schott T."/>
            <person name="Bruckner C.G."/>
            <person name="Glockner F.O."/>
            <person name="Jost G."/>
            <person name="Teeling H."/>
            <person name="Labrenz M."/>
            <person name="Jurgens K."/>
        </authorList>
    </citation>
    <scope>NUCLEOTIDE SEQUENCE [LARGE SCALE GENOMIC DNA]</scope>
    <source>
        <strain evidence="3 4">GD1</strain>
    </source>
</reference>
<dbReference type="STRING" id="929558.SMGD1_1223"/>
<dbReference type="OrthoDB" id="9760233at2"/>
<keyword evidence="1" id="KW-0175">Coiled coil</keyword>
<dbReference type="AlphaFoldDB" id="B6BGW3"/>
<gene>
    <name evidence="3" type="ORF">SMGD1_1223</name>
</gene>
<dbReference type="Proteomes" id="UP000006431">
    <property type="component" value="Unassembled WGS sequence"/>
</dbReference>
<protein>
    <recommendedName>
        <fullName evidence="5">DUF3373 domain-containing protein</fullName>
    </recommendedName>
</protein>
<feature type="coiled-coil region" evidence="1">
    <location>
        <begin position="20"/>
        <end position="47"/>
    </location>
</feature>
<accession>B6BGW3</accession>